<comment type="caution">
    <text evidence="1">The sequence shown here is derived from an EMBL/GenBank/DDBJ whole genome shotgun (WGS) entry which is preliminary data.</text>
</comment>
<proteinExistence type="predicted"/>
<dbReference type="AlphaFoldDB" id="A0A9D3XZ12"/>
<evidence type="ECO:0000313" key="2">
    <source>
        <dbReference type="Proteomes" id="UP000827986"/>
    </source>
</evidence>
<gene>
    <name evidence="1" type="ORF">KIL84_020614</name>
</gene>
<sequence length="141" mass="15558">MKKASNKVEKTAPAGCKQGRTNVLQLRNKETWAPLLVSNGEEVISHRLEIATRIPGRGEGNGLQNHGHGEKMELNHTLQLCIVLEVGVEGEEFSQSTRPNVRYITKVTKLKKIVLLLKGKIILILGNTNISASSRLLDVKN</sequence>
<name>A0A9D3XZ12_9SAUR</name>
<organism evidence="1 2">
    <name type="scientific">Mauremys mutica</name>
    <name type="common">yellowpond turtle</name>
    <dbReference type="NCBI Taxonomy" id="74926"/>
    <lineage>
        <taxon>Eukaryota</taxon>
        <taxon>Metazoa</taxon>
        <taxon>Chordata</taxon>
        <taxon>Craniata</taxon>
        <taxon>Vertebrata</taxon>
        <taxon>Euteleostomi</taxon>
        <taxon>Archelosauria</taxon>
        <taxon>Testudinata</taxon>
        <taxon>Testudines</taxon>
        <taxon>Cryptodira</taxon>
        <taxon>Durocryptodira</taxon>
        <taxon>Testudinoidea</taxon>
        <taxon>Geoemydidae</taxon>
        <taxon>Geoemydinae</taxon>
        <taxon>Mauremys</taxon>
    </lineage>
</organism>
<protein>
    <submittedName>
        <fullName evidence="1">Uncharacterized protein</fullName>
    </submittedName>
</protein>
<keyword evidence="2" id="KW-1185">Reference proteome</keyword>
<reference evidence="1" key="1">
    <citation type="submission" date="2021-09" db="EMBL/GenBank/DDBJ databases">
        <title>The genome of Mauremys mutica provides insights into the evolution of semi-aquatic lifestyle.</title>
        <authorList>
            <person name="Gong S."/>
            <person name="Gao Y."/>
        </authorList>
    </citation>
    <scope>NUCLEOTIDE SEQUENCE</scope>
    <source>
        <strain evidence="1">MM-2020</strain>
        <tissue evidence="1">Muscle</tissue>
    </source>
</reference>
<dbReference type="Proteomes" id="UP000827986">
    <property type="component" value="Unassembled WGS sequence"/>
</dbReference>
<accession>A0A9D3XZ12</accession>
<dbReference type="EMBL" id="JAHDVG010000463">
    <property type="protein sequence ID" value="KAH1187865.1"/>
    <property type="molecule type" value="Genomic_DNA"/>
</dbReference>
<evidence type="ECO:0000313" key="1">
    <source>
        <dbReference type="EMBL" id="KAH1187865.1"/>
    </source>
</evidence>